<reference evidence="2 3" key="1">
    <citation type="submission" date="2020-02" db="EMBL/GenBank/DDBJ databases">
        <title>Whole-genome analyses of novel actinobacteria.</title>
        <authorList>
            <person name="Sahin N."/>
        </authorList>
    </citation>
    <scope>NUCLEOTIDE SEQUENCE [LARGE SCALE GENOMIC DNA]</scope>
    <source>
        <strain evidence="2 3">A7024</strain>
    </source>
</reference>
<comment type="caution">
    <text evidence="2">The sequence shown here is derived from an EMBL/GenBank/DDBJ whole genome shotgun (WGS) entry which is preliminary data.</text>
</comment>
<name>A0A6G4UA40_9ACTN</name>
<dbReference type="Gene3D" id="3.40.630.30">
    <property type="match status" value="1"/>
</dbReference>
<dbReference type="InterPro" id="IPR000182">
    <property type="entry name" value="GNAT_dom"/>
</dbReference>
<evidence type="ECO:0000313" key="3">
    <source>
        <dbReference type="Proteomes" id="UP000481583"/>
    </source>
</evidence>
<dbReference type="SUPFAM" id="SSF55729">
    <property type="entry name" value="Acyl-CoA N-acyltransferases (Nat)"/>
    <property type="match status" value="1"/>
</dbReference>
<gene>
    <name evidence="2" type="ORF">G5C51_34585</name>
</gene>
<dbReference type="AlphaFoldDB" id="A0A6G4UA40"/>
<dbReference type="Proteomes" id="UP000481583">
    <property type="component" value="Unassembled WGS sequence"/>
</dbReference>
<dbReference type="GO" id="GO:0016747">
    <property type="term" value="F:acyltransferase activity, transferring groups other than amino-acyl groups"/>
    <property type="evidence" value="ECO:0007669"/>
    <property type="project" value="InterPro"/>
</dbReference>
<accession>A0A6G4UA40</accession>
<keyword evidence="3" id="KW-1185">Reference proteome</keyword>
<sequence length="80" mass="8620">MCIAHTPVANAVAAESGIWTREDFRGRGPAPAVVAAWAAREGRRKDVLFYRTSAGNRASRAVARTLGLTPLGWIWTVGAR</sequence>
<proteinExistence type="predicted"/>
<dbReference type="Pfam" id="PF13302">
    <property type="entry name" value="Acetyltransf_3"/>
    <property type="match status" value="1"/>
</dbReference>
<feature type="domain" description="N-acetyltransferase" evidence="1">
    <location>
        <begin position="13"/>
        <end position="68"/>
    </location>
</feature>
<evidence type="ECO:0000313" key="2">
    <source>
        <dbReference type="EMBL" id="NGN69003.1"/>
    </source>
</evidence>
<organism evidence="2 3">
    <name type="scientific">Streptomyces coryli</name>
    <dbReference type="NCBI Taxonomy" id="1128680"/>
    <lineage>
        <taxon>Bacteria</taxon>
        <taxon>Bacillati</taxon>
        <taxon>Actinomycetota</taxon>
        <taxon>Actinomycetes</taxon>
        <taxon>Kitasatosporales</taxon>
        <taxon>Streptomycetaceae</taxon>
        <taxon>Streptomyces</taxon>
    </lineage>
</organism>
<evidence type="ECO:0000259" key="1">
    <source>
        <dbReference type="Pfam" id="PF13302"/>
    </source>
</evidence>
<dbReference type="InterPro" id="IPR016181">
    <property type="entry name" value="Acyl_CoA_acyltransferase"/>
</dbReference>
<dbReference type="EMBL" id="JAAKZV010000250">
    <property type="protein sequence ID" value="NGN69003.1"/>
    <property type="molecule type" value="Genomic_DNA"/>
</dbReference>
<protein>
    <recommendedName>
        <fullName evidence="1">N-acetyltransferase domain-containing protein</fullName>
    </recommendedName>
</protein>